<sequence>MPKASRRWPRLPPPTSPFASGPPIYGRSGWRRRPPTLPIRRRRNQPKRRRRNRPDMTKDDRDRAEARFNKAAKVADEGKSGKTDRDAATKAVIDNMARLKALRLAREAAEPARTVVAKKTRSAAKPGAKSGKTSSAKTPALGEWLASQVNGGRRT</sequence>
<organism evidence="2">
    <name type="scientific">Rhodopseudomonas palustris (strain BisB18)</name>
    <dbReference type="NCBI Taxonomy" id="316056"/>
    <lineage>
        <taxon>Bacteria</taxon>
        <taxon>Pseudomonadati</taxon>
        <taxon>Pseudomonadota</taxon>
        <taxon>Alphaproteobacteria</taxon>
        <taxon>Hyphomicrobiales</taxon>
        <taxon>Nitrobacteraceae</taxon>
        <taxon>Rhodopseudomonas</taxon>
    </lineage>
</organism>
<feature type="compositionally biased region" description="Basic and acidic residues" evidence="1">
    <location>
        <begin position="53"/>
        <end position="86"/>
    </location>
</feature>
<reference evidence="2" key="1">
    <citation type="submission" date="2006-03" db="EMBL/GenBank/DDBJ databases">
        <title>Complete sequence of Rhodopseudomonas palustris BisB18.</title>
        <authorList>
            <consortium name="US DOE Joint Genome Institute"/>
            <person name="Copeland A."/>
            <person name="Lucas S."/>
            <person name="Lapidus A."/>
            <person name="Barry K."/>
            <person name="Detter J.C."/>
            <person name="Glavina del Rio T."/>
            <person name="Hammon N."/>
            <person name="Israni S."/>
            <person name="Dalin E."/>
            <person name="Tice H."/>
            <person name="Pitluck S."/>
            <person name="Chain P."/>
            <person name="Malfatti S."/>
            <person name="Shin M."/>
            <person name="Vergez L."/>
            <person name="Schmutz J."/>
            <person name="Larimer F."/>
            <person name="Land M."/>
            <person name="Hauser L."/>
            <person name="Pelletier D.A."/>
            <person name="Kyrpides N."/>
            <person name="Anderson I."/>
            <person name="Oda Y."/>
            <person name="Harwood C.S."/>
            <person name="Richardson P."/>
        </authorList>
    </citation>
    <scope>NUCLEOTIDE SEQUENCE [LARGE SCALE GENOMIC DNA]</scope>
    <source>
        <strain evidence="2">BisB18</strain>
    </source>
</reference>
<dbReference type="EMBL" id="CP000301">
    <property type="protein sequence ID" value="ABD85662.1"/>
    <property type="molecule type" value="Genomic_DNA"/>
</dbReference>
<feature type="region of interest" description="Disordered" evidence="1">
    <location>
        <begin position="113"/>
        <end position="155"/>
    </location>
</feature>
<evidence type="ECO:0000256" key="1">
    <source>
        <dbReference type="SAM" id="MobiDB-lite"/>
    </source>
</evidence>
<dbReference type="KEGG" id="rpc:RPC_0083"/>
<feature type="region of interest" description="Disordered" evidence="1">
    <location>
        <begin position="1"/>
        <end position="86"/>
    </location>
</feature>
<proteinExistence type="predicted"/>
<gene>
    <name evidence="2" type="ordered locus">RPC_0083</name>
</gene>
<accession>Q21D74</accession>
<protein>
    <submittedName>
        <fullName evidence="2">Uncharacterized protein</fullName>
    </submittedName>
</protein>
<evidence type="ECO:0000313" key="2">
    <source>
        <dbReference type="EMBL" id="ABD85662.1"/>
    </source>
</evidence>
<dbReference type="HOGENOM" id="CLU_1694132_0_0_5"/>
<name>Q21D74_RHOPB</name>
<dbReference type="eggNOG" id="ENOG5031JEY">
    <property type="taxonomic scope" value="Bacteria"/>
</dbReference>
<feature type="compositionally biased region" description="Basic residues" evidence="1">
    <location>
        <begin position="29"/>
        <end position="52"/>
    </location>
</feature>
<dbReference type="AlphaFoldDB" id="Q21D74"/>